<proteinExistence type="predicted"/>
<organism evidence="1 2">
    <name type="scientific">Myxococcus xanthus</name>
    <dbReference type="NCBI Taxonomy" id="34"/>
    <lineage>
        <taxon>Bacteria</taxon>
        <taxon>Pseudomonadati</taxon>
        <taxon>Myxococcota</taxon>
        <taxon>Myxococcia</taxon>
        <taxon>Myxococcales</taxon>
        <taxon>Cystobacterineae</taxon>
        <taxon>Myxococcaceae</taxon>
        <taxon>Myxococcus</taxon>
    </lineage>
</organism>
<sequence>MFLRLYGQGQVLRRGRNEGIRLLASAFGGWAWAESPRCVSTRSNIHALAFRGEVAALM</sequence>
<evidence type="ECO:0000313" key="1">
    <source>
        <dbReference type="EMBL" id="NOJ77226.1"/>
    </source>
</evidence>
<reference evidence="1 2" key="1">
    <citation type="submission" date="2020-05" db="EMBL/GenBank/DDBJ databases">
        <authorList>
            <person name="Whitworth D."/>
        </authorList>
    </citation>
    <scope>NUCLEOTIDE SEQUENCE [LARGE SCALE GENOMIC DNA]</scope>
    <source>
        <strain evidence="1 2">AM005</strain>
    </source>
</reference>
<evidence type="ECO:0000313" key="2">
    <source>
        <dbReference type="Proteomes" id="UP000533080"/>
    </source>
</evidence>
<name>A0A7Y4IDS5_MYXXA</name>
<dbReference type="Proteomes" id="UP000533080">
    <property type="component" value="Unassembled WGS sequence"/>
</dbReference>
<gene>
    <name evidence="1" type="ORF">HNV28_02450</name>
</gene>
<protein>
    <submittedName>
        <fullName evidence="1">Uncharacterized protein</fullName>
    </submittedName>
</protein>
<dbReference type="EMBL" id="JABFNT010000006">
    <property type="protein sequence ID" value="NOJ77226.1"/>
    <property type="molecule type" value="Genomic_DNA"/>
</dbReference>
<dbReference type="AlphaFoldDB" id="A0A7Y4IDS5"/>
<comment type="caution">
    <text evidence="1">The sequence shown here is derived from an EMBL/GenBank/DDBJ whole genome shotgun (WGS) entry which is preliminary data.</text>
</comment>
<dbReference type="RefSeq" id="WP_171439746.1">
    <property type="nucleotide sequence ID" value="NZ_JABFNS010000058.1"/>
</dbReference>
<accession>A0A7Y4IDS5</accession>